<evidence type="ECO:0000313" key="1">
    <source>
        <dbReference type="EMBL" id="GLS21870.1"/>
    </source>
</evidence>
<organism evidence="1 2">
    <name type="scientific">Labrys miyagiensis</name>
    <dbReference type="NCBI Taxonomy" id="346912"/>
    <lineage>
        <taxon>Bacteria</taxon>
        <taxon>Pseudomonadati</taxon>
        <taxon>Pseudomonadota</taxon>
        <taxon>Alphaproteobacteria</taxon>
        <taxon>Hyphomicrobiales</taxon>
        <taxon>Xanthobacteraceae</taxon>
        <taxon>Labrys</taxon>
    </lineage>
</organism>
<dbReference type="Proteomes" id="UP001156882">
    <property type="component" value="Unassembled WGS sequence"/>
</dbReference>
<comment type="caution">
    <text evidence="1">The sequence shown here is derived from an EMBL/GenBank/DDBJ whole genome shotgun (WGS) entry which is preliminary data.</text>
</comment>
<name>A0ABQ6CPW8_9HYPH</name>
<gene>
    <name evidence="1" type="ORF">GCM10007874_48870</name>
</gene>
<proteinExistence type="predicted"/>
<reference evidence="2" key="1">
    <citation type="journal article" date="2019" name="Int. J. Syst. Evol. Microbiol.">
        <title>The Global Catalogue of Microorganisms (GCM) 10K type strain sequencing project: providing services to taxonomists for standard genome sequencing and annotation.</title>
        <authorList>
            <consortium name="The Broad Institute Genomics Platform"/>
            <consortium name="The Broad Institute Genome Sequencing Center for Infectious Disease"/>
            <person name="Wu L."/>
            <person name="Ma J."/>
        </authorList>
    </citation>
    <scope>NUCLEOTIDE SEQUENCE [LARGE SCALE GENOMIC DNA]</scope>
    <source>
        <strain evidence="2">NBRC 101365</strain>
    </source>
</reference>
<sequence>MDQELREKEHLFSDASSGTALLVVLEAEPDCRQSLVKQVGKVWRAHQIVSEVRIESIPRGSQGTSIRPFVGAEIGGSI</sequence>
<dbReference type="EMBL" id="BSPC01000054">
    <property type="protein sequence ID" value="GLS21870.1"/>
    <property type="molecule type" value="Genomic_DNA"/>
</dbReference>
<accession>A0ABQ6CPW8</accession>
<keyword evidence="2" id="KW-1185">Reference proteome</keyword>
<evidence type="ECO:0000313" key="2">
    <source>
        <dbReference type="Proteomes" id="UP001156882"/>
    </source>
</evidence>
<protein>
    <submittedName>
        <fullName evidence="1">Uncharacterized protein</fullName>
    </submittedName>
</protein>